<sequence length="140" mass="15775">MRVFTSLLFIFLLALGYRTQAQANDGFQRRDGTMYVVRNGEIRPMPHDVHLPNGRLITRDGFVVQRDGRRIELRDGQGCTLLGEETTISRRPDGHLQLASAVAPVPAAARYQAAVPRGWQGWLRGRGKGKFKHKGKKHDD</sequence>
<evidence type="ECO:0000256" key="1">
    <source>
        <dbReference type="SAM" id="SignalP"/>
    </source>
</evidence>
<proteinExistence type="predicted"/>
<protein>
    <recommendedName>
        <fullName evidence="2">DUF6799 domain-containing protein</fullName>
    </recommendedName>
</protein>
<reference evidence="3 4" key="1">
    <citation type="submission" date="2014-01" db="EMBL/GenBank/DDBJ databases">
        <title>Complete genome sequence of ionizing-radiation resistance bacterium Hymenobacter swuensis DY53.</title>
        <authorList>
            <person name="Jung J.-H."/>
            <person name="Jeong S.-W."/>
            <person name="Joe M.-H."/>
            <person name="Cho y.-j."/>
            <person name="Kim M.-K."/>
            <person name="Lim S.-Y."/>
        </authorList>
    </citation>
    <scope>NUCLEOTIDE SEQUENCE [LARGE SCALE GENOMIC DNA]</scope>
    <source>
        <strain evidence="3 4">DY53</strain>
    </source>
</reference>
<accession>W8FCT5</accession>
<keyword evidence="4" id="KW-1185">Reference proteome</keyword>
<dbReference type="HOGENOM" id="CLU_1924702_0_0_10"/>
<dbReference type="OrthoDB" id="887087at2"/>
<gene>
    <name evidence="3" type="ORF">Hsw_3895</name>
</gene>
<dbReference type="AlphaFoldDB" id="W8FCT5"/>
<dbReference type="InterPro" id="IPR046478">
    <property type="entry name" value="DUF6799"/>
</dbReference>
<evidence type="ECO:0000313" key="3">
    <source>
        <dbReference type="EMBL" id="AHJ99490.1"/>
    </source>
</evidence>
<feature type="chain" id="PRO_5004910402" description="DUF6799 domain-containing protein" evidence="1">
    <location>
        <begin position="24"/>
        <end position="140"/>
    </location>
</feature>
<dbReference type="EMBL" id="CP007145">
    <property type="protein sequence ID" value="AHJ99490.1"/>
    <property type="molecule type" value="Genomic_DNA"/>
</dbReference>
<dbReference type="Proteomes" id="UP000019423">
    <property type="component" value="Chromosome"/>
</dbReference>
<feature type="domain" description="DUF6799" evidence="2">
    <location>
        <begin position="25"/>
        <end position="83"/>
    </location>
</feature>
<name>W8FCT5_9BACT</name>
<feature type="signal peptide" evidence="1">
    <location>
        <begin position="1"/>
        <end position="23"/>
    </location>
</feature>
<evidence type="ECO:0000313" key="4">
    <source>
        <dbReference type="Proteomes" id="UP000019423"/>
    </source>
</evidence>
<dbReference type="KEGG" id="hsw:Hsw_3895"/>
<dbReference type="PATRIC" id="fig|1227739.3.peg.4047"/>
<dbReference type="Pfam" id="PF20606">
    <property type="entry name" value="DUF6799"/>
    <property type="match status" value="1"/>
</dbReference>
<keyword evidence="1" id="KW-0732">Signal</keyword>
<organism evidence="3 4">
    <name type="scientific">Hymenobacter swuensis DY53</name>
    <dbReference type="NCBI Taxonomy" id="1227739"/>
    <lineage>
        <taxon>Bacteria</taxon>
        <taxon>Pseudomonadati</taxon>
        <taxon>Bacteroidota</taxon>
        <taxon>Cytophagia</taxon>
        <taxon>Cytophagales</taxon>
        <taxon>Hymenobacteraceae</taxon>
        <taxon>Hymenobacter</taxon>
    </lineage>
</organism>
<evidence type="ECO:0000259" key="2">
    <source>
        <dbReference type="Pfam" id="PF20606"/>
    </source>
</evidence>
<dbReference type="RefSeq" id="WP_044003542.1">
    <property type="nucleotide sequence ID" value="NZ_CP007145.1"/>
</dbReference>